<dbReference type="InParanoid" id="A0A1Z5R7J3"/>
<evidence type="ECO:0000256" key="1">
    <source>
        <dbReference type="SAM" id="MobiDB-lite"/>
    </source>
</evidence>
<dbReference type="Proteomes" id="UP000000768">
    <property type="component" value="Chromosome 8"/>
</dbReference>
<accession>A0A1Z5R7J3</accession>
<sequence>MAAAQGKVVGGDTDTGEWLEVVREYARPPSPRTSCSDVKPRDDGTRLVMAAAQPALAWPDPAPPRPDLPSLPLPLPQCLGAAARVAVAPAPAPSLHSPTPSADPSSSTSTRTTLNDRGWIGASWVSICLGGPAASRGTWFGHRRASSGAVCPLRLHAGANCGTFARFSRGLAGGGAPCSWAPSRLLLGKAQRSLVNATASTSTTSWVIACWWCRCAPPIARVSPAMAPCGVAVTGSSPRPDGCLPVCASLRRGRVQVWLRTVWRRPTRLGIFVGARLPPPRAKSGRGSARCGGGQHPPPCLGENAFACLPSSQASPVWLRAERRRLTFAGALLPSSRATPKGSAWCGGGRLPPQSLVGLWRLWQRF</sequence>
<feature type="region of interest" description="Disordered" evidence="1">
    <location>
        <begin position="90"/>
        <end position="114"/>
    </location>
</feature>
<gene>
    <name evidence="2" type="ORF">SORBI_3008G161601</name>
</gene>
<dbReference type="Gramene" id="OQU79549">
    <property type="protein sequence ID" value="OQU79549"/>
    <property type="gene ID" value="SORBI_3008G161601"/>
</dbReference>
<feature type="compositionally biased region" description="Low complexity" evidence="1">
    <location>
        <begin position="90"/>
        <end position="113"/>
    </location>
</feature>
<reference evidence="2 3" key="1">
    <citation type="journal article" date="2009" name="Nature">
        <title>The Sorghum bicolor genome and the diversification of grasses.</title>
        <authorList>
            <person name="Paterson A.H."/>
            <person name="Bowers J.E."/>
            <person name="Bruggmann R."/>
            <person name="Dubchak I."/>
            <person name="Grimwood J."/>
            <person name="Gundlach H."/>
            <person name="Haberer G."/>
            <person name="Hellsten U."/>
            <person name="Mitros T."/>
            <person name="Poliakov A."/>
            <person name="Schmutz J."/>
            <person name="Spannagl M."/>
            <person name="Tang H."/>
            <person name="Wang X."/>
            <person name="Wicker T."/>
            <person name="Bharti A.K."/>
            <person name="Chapman J."/>
            <person name="Feltus F.A."/>
            <person name="Gowik U."/>
            <person name="Grigoriev I.V."/>
            <person name="Lyons E."/>
            <person name="Maher C.A."/>
            <person name="Martis M."/>
            <person name="Narechania A."/>
            <person name="Otillar R.P."/>
            <person name="Penning B.W."/>
            <person name="Salamov A.A."/>
            <person name="Wang Y."/>
            <person name="Zhang L."/>
            <person name="Carpita N.C."/>
            <person name="Freeling M."/>
            <person name="Gingle A.R."/>
            <person name="Hash C.T."/>
            <person name="Keller B."/>
            <person name="Klein P."/>
            <person name="Kresovich S."/>
            <person name="McCann M.C."/>
            <person name="Ming R."/>
            <person name="Peterson D.G."/>
            <person name="Mehboob-ur-Rahman"/>
            <person name="Ware D."/>
            <person name="Westhoff P."/>
            <person name="Mayer K.F."/>
            <person name="Messing J."/>
            <person name="Rokhsar D.S."/>
        </authorList>
    </citation>
    <scope>NUCLEOTIDE SEQUENCE [LARGE SCALE GENOMIC DNA]</scope>
    <source>
        <strain evidence="3">cv. BTx623</strain>
    </source>
</reference>
<evidence type="ECO:0000313" key="2">
    <source>
        <dbReference type="EMBL" id="OQU79549.1"/>
    </source>
</evidence>
<proteinExistence type="predicted"/>
<name>A0A1Z5R7J3_SORBI</name>
<organism evidence="2 3">
    <name type="scientific">Sorghum bicolor</name>
    <name type="common">Sorghum</name>
    <name type="synonym">Sorghum vulgare</name>
    <dbReference type="NCBI Taxonomy" id="4558"/>
    <lineage>
        <taxon>Eukaryota</taxon>
        <taxon>Viridiplantae</taxon>
        <taxon>Streptophyta</taxon>
        <taxon>Embryophyta</taxon>
        <taxon>Tracheophyta</taxon>
        <taxon>Spermatophyta</taxon>
        <taxon>Magnoliopsida</taxon>
        <taxon>Liliopsida</taxon>
        <taxon>Poales</taxon>
        <taxon>Poaceae</taxon>
        <taxon>PACMAD clade</taxon>
        <taxon>Panicoideae</taxon>
        <taxon>Andropogonodae</taxon>
        <taxon>Andropogoneae</taxon>
        <taxon>Sorghinae</taxon>
        <taxon>Sorghum</taxon>
    </lineage>
</organism>
<keyword evidence="3" id="KW-1185">Reference proteome</keyword>
<dbReference type="AlphaFoldDB" id="A0A1Z5R7J3"/>
<protein>
    <submittedName>
        <fullName evidence="2">Uncharacterized protein</fullName>
    </submittedName>
</protein>
<reference evidence="3" key="2">
    <citation type="journal article" date="2018" name="Plant J.">
        <title>The Sorghum bicolor reference genome: improved assembly, gene annotations, a transcriptome atlas, and signatures of genome organization.</title>
        <authorList>
            <person name="McCormick R.F."/>
            <person name="Truong S.K."/>
            <person name="Sreedasyam A."/>
            <person name="Jenkins J."/>
            <person name="Shu S."/>
            <person name="Sims D."/>
            <person name="Kennedy M."/>
            <person name="Amirebrahimi M."/>
            <person name="Weers B.D."/>
            <person name="McKinley B."/>
            <person name="Mattison A."/>
            <person name="Morishige D.T."/>
            <person name="Grimwood J."/>
            <person name="Schmutz J."/>
            <person name="Mullet J.E."/>
        </authorList>
    </citation>
    <scope>NUCLEOTIDE SEQUENCE [LARGE SCALE GENOMIC DNA]</scope>
    <source>
        <strain evidence="3">cv. BTx623</strain>
    </source>
</reference>
<dbReference type="EMBL" id="CM000767">
    <property type="protein sequence ID" value="OQU79549.1"/>
    <property type="molecule type" value="Genomic_DNA"/>
</dbReference>
<evidence type="ECO:0000313" key="3">
    <source>
        <dbReference type="Proteomes" id="UP000000768"/>
    </source>
</evidence>